<organism evidence="3 5">
    <name type="scientific">Batillaria attramentaria</name>
    <dbReference type="NCBI Taxonomy" id="370345"/>
    <lineage>
        <taxon>Eukaryota</taxon>
        <taxon>Metazoa</taxon>
        <taxon>Spiralia</taxon>
        <taxon>Lophotrochozoa</taxon>
        <taxon>Mollusca</taxon>
        <taxon>Gastropoda</taxon>
        <taxon>Caenogastropoda</taxon>
        <taxon>Sorbeoconcha</taxon>
        <taxon>Cerithioidea</taxon>
        <taxon>Batillariidae</taxon>
        <taxon>Batillaria</taxon>
    </lineage>
</organism>
<evidence type="ECO:0000313" key="5">
    <source>
        <dbReference type="Proteomes" id="UP001519460"/>
    </source>
</evidence>
<proteinExistence type="predicted"/>
<dbReference type="EMBL" id="JACVVK020000059">
    <property type="protein sequence ID" value="KAK7497374.1"/>
    <property type="molecule type" value="Genomic_DNA"/>
</dbReference>
<keyword evidence="1" id="KW-0732">Signal</keyword>
<dbReference type="Proteomes" id="UP001519460">
    <property type="component" value="Unassembled WGS sequence"/>
</dbReference>
<evidence type="ECO:0000256" key="1">
    <source>
        <dbReference type="SAM" id="SignalP"/>
    </source>
</evidence>
<dbReference type="Pfam" id="PF00024">
    <property type="entry name" value="PAN_1"/>
    <property type="match status" value="1"/>
</dbReference>
<reference evidence="3" key="1">
    <citation type="submission" date="2020-09" db="EMBL/GenBank/DDBJ databases">
        <authorList>
            <person name="Won Y."/>
        </authorList>
    </citation>
    <scope>NUCLEOTIDE SEQUENCE</scope>
    <source>
        <strain evidence="3">Wonlab-2016</strain>
        <tissue evidence="3">Foot muscle</tissue>
    </source>
</reference>
<feature type="domain" description="Apple" evidence="2">
    <location>
        <begin position="43"/>
        <end position="93"/>
    </location>
</feature>
<evidence type="ECO:0000259" key="2">
    <source>
        <dbReference type="Pfam" id="PF00024"/>
    </source>
</evidence>
<reference evidence="3" key="3">
    <citation type="submission" date="2023-01" db="EMBL/GenBank/DDBJ databases">
        <authorList>
            <person name="Patra A."/>
        </authorList>
    </citation>
    <scope>NUCLEOTIDE SEQUENCE</scope>
    <source>
        <strain evidence="3">Wonlab-2016</strain>
        <tissue evidence="3">Foot muscle</tissue>
    </source>
</reference>
<sequence length="116" mass="12873">MAENQRGLFSLLVLFCVCKSTFAVQNVTEAVGMKREQSRGDIIFQDHLLWSIRTPSLLGCSKECAKDEECVSFTYWKNASEQWLTCRAHNVDAVQLSFSEEASGAGLFSVAGRTGE</sequence>
<keyword evidence="5" id="KW-1185">Reference proteome</keyword>
<protein>
    <recommendedName>
        <fullName evidence="2">Apple domain-containing protein</fullName>
    </recommendedName>
</protein>
<dbReference type="EMBL" id="JACVVK020000059">
    <property type="protein sequence ID" value="KAK7497377.1"/>
    <property type="molecule type" value="Genomic_DNA"/>
</dbReference>
<name>A0ABD0LD42_9CAEN</name>
<dbReference type="AlphaFoldDB" id="A0ABD0LD42"/>
<gene>
    <name evidence="3" type="ORF">BaRGS_00011418</name>
    <name evidence="4" type="ORF">BaRGS_00011421</name>
</gene>
<evidence type="ECO:0000313" key="3">
    <source>
        <dbReference type="EMBL" id="KAK7497374.1"/>
    </source>
</evidence>
<feature type="signal peptide" evidence="1">
    <location>
        <begin position="1"/>
        <end position="23"/>
    </location>
</feature>
<dbReference type="InterPro" id="IPR003609">
    <property type="entry name" value="Pan_app"/>
</dbReference>
<evidence type="ECO:0000313" key="4">
    <source>
        <dbReference type="EMBL" id="KAK7497377.1"/>
    </source>
</evidence>
<comment type="caution">
    <text evidence="3">The sequence shown here is derived from an EMBL/GenBank/DDBJ whole genome shotgun (WGS) entry which is preliminary data.</text>
</comment>
<dbReference type="Gene3D" id="3.50.4.10">
    <property type="entry name" value="Hepatocyte Growth Factor"/>
    <property type="match status" value="1"/>
</dbReference>
<reference evidence="3 5" key="2">
    <citation type="journal article" date="2023" name="Sci. Data">
        <title>Genome assembly of the Korean intertidal mud-creeper Batillaria attramentaria.</title>
        <authorList>
            <person name="Patra A.K."/>
            <person name="Ho P.T."/>
            <person name="Jun S."/>
            <person name="Lee S.J."/>
            <person name="Kim Y."/>
            <person name="Won Y.J."/>
        </authorList>
    </citation>
    <scope>NUCLEOTIDE SEQUENCE [LARGE SCALE GENOMIC DNA]</scope>
    <source>
        <strain evidence="3">Wonlab-2016</strain>
    </source>
</reference>
<feature type="chain" id="PRO_5044722561" description="Apple domain-containing protein" evidence="1">
    <location>
        <begin position="24"/>
        <end position="116"/>
    </location>
</feature>
<accession>A0ABD0LD42</accession>